<keyword evidence="2" id="KW-1185">Reference proteome</keyword>
<name>L8JWL3_9BACT</name>
<dbReference type="RefSeq" id="WP_009578022.1">
    <property type="nucleotide sequence ID" value="NZ_AMZN01000006.1"/>
</dbReference>
<dbReference type="PATRIC" id="fig|1237149.3.peg.577"/>
<organism evidence="1 2">
    <name type="scientific">Fulvivirga imtechensis AK7</name>
    <dbReference type="NCBI Taxonomy" id="1237149"/>
    <lineage>
        <taxon>Bacteria</taxon>
        <taxon>Pseudomonadati</taxon>
        <taxon>Bacteroidota</taxon>
        <taxon>Cytophagia</taxon>
        <taxon>Cytophagales</taxon>
        <taxon>Fulvivirgaceae</taxon>
        <taxon>Fulvivirga</taxon>
    </lineage>
</organism>
<evidence type="ECO:0000313" key="2">
    <source>
        <dbReference type="Proteomes" id="UP000011135"/>
    </source>
</evidence>
<reference evidence="1 2" key="1">
    <citation type="submission" date="2012-12" db="EMBL/GenBank/DDBJ databases">
        <title>Genome assembly of Fulvivirga imtechensis AK7.</title>
        <authorList>
            <person name="Nupur N."/>
            <person name="Khatri I."/>
            <person name="Kumar R."/>
            <person name="Subramanian S."/>
            <person name="Pinnaka A."/>
        </authorList>
    </citation>
    <scope>NUCLEOTIDE SEQUENCE [LARGE SCALE GENOMIC DNA]</scope>
    <source>
        <strain evidence="1 2">AK7</strain>
    </source>
</reference>
<accession>L8JWL3</accession>
<dbReference type="InterPro" id="IPR016181">
    <property type="entry name" value="Acyl_CoA_acyltransferase"/>
</dbReference>
<dbReference type="AlphaFoldDB" id="L8JWL3"/>
<dbReference type="SUPFAM" id="SSF55729">
    <property type="entry name" value="Acyl-CoA N-acyltransferases (Nat)"/>
    <property type="match status" value="1"/>
</dbReference>
<dbReference type="PANTHER" id="PTHR41368">
    <property type="entry name" value="PROTEIN YGHO"/>
    <property type="match status" value="1"/>
</dbReference>
<dbReference type="Gene3D" id="3.40.630.30">
    <property type="match status" value="1"/>
</dbReference>
<protein>
    <recommendedName>
        <fullName evidence="3">N-acetyltransferase domain-containing protein</fullName>
    </recommendedName>
</protein>
<gene>
    <name evidence="1" type="ORF">C900_04293</name>
</gene>
<evidence type="ECO:0000313" key="1">
    <source>
        <dbReference type="EMBL" id="ELR73441.1"/>
    </source>
</evidence>
<proteinExistence type="predicted"/>
<dbReference type="Proteomes" id="UP000011135">
    <property type="component" value="Unassembled WGS sequence"/>
</dbReference>
<dbReference type="EMBL" id="AMZN01000006">
    <property type="protein sequence ID" value="ELR73441.1"/>
    <property type="molecule type" value="Genomic_DNA"/>
</dbReference>
<dbReference type="PANTHER" id="PTHR41368:SF1">
    <property type="entry name" value="PROTEIN YGHO"/>
    <property type="match status" value="1"/>
</dbReference>
<sequence>MISEVQEISECVEEKAENIYHTIEVDSRPLEKRFYKIPETIYRNDPDWIPFVREDIAAIFDPRKNPYFKHGNAARWILTTPSGKEAGRIAAFINFNKMYDGNKKVGGIGFFECINDKNAAFTLFNIAVKWLKVHYFVEAVDGPINFGENDKFWGLLIKGFTPASYGMNYNPPYYQELFEAYGFNILYRQITNSLDFSRPLPQRFVRIAQRVASNDHYSFKPFRYRAREQFVADFVEIYNKAWVSFKDFHSMDADVVRKSISEMKPIMEEDFIWFAYAGKSPTGLLVALPDVNEVIKYSGPAFNWWGKLKFLFYKKIKGFSCARVIVMGIVPEFQHHGLESALIYHAFNEGKKRPQYKHVQLAWVGDFNDKMIAIHKAMGAVEDKQHATFRKMV</sequence>
<evidence type="ECO:0008006" key="3">
    <source>
        <dbReference type="Google" id="ProtNLM"/>
    </source>
</evidence>
<dbReference type="STRING" id="1237149.C900_04293"/>
<dbReference type="eggNOG" id="COG0456">
    <property type="taxonomic scope" value="Bacteria"/>
</dbReference>
<dbReference type="InterPro" id="IPR039968">
    <property type="entry name" value="BcerS-like"/>
</dbReference>
<comment type="caution">
    <text evidence="1">The sequence shown here is derived from an EMBL/GenBank/DDBJ whole genome shotgun (WGS) entry which is preliminary data.</text>
</comment>